<accession>X1KDV5</accession>
<evidence type="ECO:0000313" key="1">
    <source>
        <dbReference type="EMBL" id="GAH91810.1"/>
    </source>
</evidence>
<proteinExistence type="predicted"/>
<sequence>MLKIRVLVDDTDRRDLVPIVTAALALVAAATAPADPDAPPTGSIDAFKPK</sequence>
<dbReference type="AlphaFoldDB" id="X1KDV5"/>
<gene>
    <name evidence="1" type="ORF">S06H3_00159</name>
</gene>
<comment type="caution">
    <text evidence="1">The sequence shown here is derived from an EMBL/GenBank/DDBJ whole genome shotgun (WGS) entry which is preliminary data.</text>
</comment>
<organism evidence="1">
    <name type="scientific">marine sediment metagenome</name>
    <dbReference type="NCBI Taxonomy" id="412755"/>
    <lineage>
        <taxon>unclassified sequences</taxon>
        <taxon>metagenomes</taxon>
        <taxon>ecological metagenomes</taxon>
    </lineage>
</organism>
<protein>
    <submittedName>
        <fullName evidence="1">Uncharacterized protein</fullName>
    </submittedName>
</protein>
<name>X1KDV5_9ZZZZ</name>
<reference evidence="1" key="1">
    <citation type="journal article" date="2014" name="Front. Microbiol.">
        <title>High frequency of phylogenetically diverse reductive dehalogenase-homologous genes in deep subseafloor sedimentary metagenomes.</title>
        <authorList>
            <person name="Kawai M."/>
            <person name="Futagami T."/>
            <person name="Toyoda A."/>
            <person name="Takaki Y."/>
            <person name="Nishi S."/>
            <person name="Hori S."/>
            <person name="Arai W."/>
            <person name="Tsubouchi T."/>
            <person name="Morono Y."/>
            <person name="Uchiyama I."/>
            <person name="Ito T."/>
            <person name="Fujiyama A."/>
            <person name="Inagaki F."/>
            <person name="Takami H."/>
        </authorList>
    </citation>
    <scope>NUCLEOTIDE SEQUENCE</scope>
    <source>
        <strain evidence="1">Expedition CK06-06</strain>
    </source>
</reference>
<dbReference type="EMBL" id="BARV01000024">
    <property type="protein sequence ID" value="GAH91810.1"/>
    <property type="molecule type" value="Genomic_DNA"/>
</dbReference>